<accession>A0A2B7ICI2</accession>
<protein>
    <submittedName>
        <fullName evidence="2">Uncharacterized protein</fullName>
    </submittedName>
</protein>
<gene>
    <name evidence="2" type="ORF">B1B09_04075</name>
    <name evidence="1" type="ORF">DXN06_05100</name>
</gene>
<evidence type="ECO:0000313" key="4">
    <source>
        <dbReference type="Proteomes" id="UP000256621"/>
    </source>
</evidence>
<sequence length="60" mass="6566">MSIRPGLVSAIGPVATGEVPPWVLALVDAVFLGWNVPDIDRLLRTLARQAYCVWHRSPPS</sequence>
<reference evidence="1 4" key="2">
    <citation type="submission" date="2018-08" db="EMBL/GenBank/DDBJ databases">
        <title>Genome sequencing of Cutibacterium acnes KCOM 1315.</title>
        <authorList>
            <person name="Kook J.-K."/>
            <person name="Park S.-N."/>
            <person name="Lim Y.K."/>
        </authorList>
    </citation>
    <scope>NUCLEOTIDE SEQUENCE [LARGE SCALE GENOMIC DNA]</scope>
    <source>
        <strain evidence="1 4">KCOM 1315</strain>
    </source>
</reference>
<dbReference type="RefSeq" id="WP_002522259.1">
    <property type="nucleotide sequence ID" value="NZ_AP019664.1"/>
</dbReference>
<dbReference type="Proteomes" id="UP000256621">
    <property type="component" value="Chromosome"/>
</dbReference>
<organism evidence="2 3">
    <name type="scientific">Cutibacterium acnes</name>
    <name type="common">Propionibacterium acnes</name>
    <dbReference type="NCBI Taxonomy" id="1747"/>
    <lineage>
        <taxon>Bacteria</taxon>
        <taxon>Bacillati</taxon>
        <taxon>Actinomycetota</taxon>
        <taxon>Actinomycetes</taxon>
        <taxon>Propionibacteriales</taxon>
        <taxon>Propionibacteriaceae</taxon>
        <taxon>Cutibacterium</taxon>
    </lineage>
</organism>
<evidence type="ECO:0000313" key="2">
    <source>
        <dbReference type="EMBL" id="PGF34817.1"/>
    </source>
</evidence>
<dbReference type="EMBL" id="CP031442">
    <property type="protein sequence ID" value="AXM06591.1"/>
    <property type="molecule type" value="Genomic_DNA"/>
</dbReference>
<proteinExistence type="predicted"/>
<evidence type="ECO:0000313" key="1">
    <source>
        <dbReference type="EMBL" id="AXM06591.1"/>
    </source>
</evidence>
<dbReference type="AlphaFoldDB" id="A0A2B7ICI2"/>
<reference evidence="2 3" key="1">
    <citation type="submission" date="2017-02" db="EMBL/GenBank/DDBJ databases">
        <title>Prevalence of linear plasmids in Cutibacterium acnes isolates obtained from cancerous prostatic tissue.</title>
        <authorList>
            <person name="Davidsson S."/>
            <person name="Bruggemann H."/>
        </authorList>
    </citation>
    <scope>NUCLEOTIDE SEQUENCE [LARGE SCALE GENOMIC DNA]</scope>
    <source>
        <strain evidence="2 3">11-78</strain>
    </source>
</reference>
<evidence type="ECO:0000313" key="3">
    <source>
        <dbReference type="Proteomes" id="UP000226191"/>
    </source>
</evidence>
<dbReference type="GeneID" id="92856503"/>
<name>A0A2B7ICI2_CUTAC</name>
<dbReference type="EMBL" id="MVCE01000002">
    <property type="protein sequence ID" value="PGF34817.1"/>
    <property type="molecule type" value="Genomic_DNA"/>
</dbReference>
<dbReference type="Proteomes" id="UP000226191">
    <property type="component" value="Unassembled WGS sequence"/>
</dbReference>